<evidence type="ECO:0000259" key="1">
    <source>
        <dbReference type="Pfam" id="PF01182"/>
    </source>
</evidence>
<dbReference type="GO" id="GO:0006046">
    <property type="term" value="P:N-acetylglucosamine catabolic process"/>
    <property type="evidence" value="ECO:0007669"/>
    <property type="project" value="TreeGrafter"/>
</dbReference>
<dbReference type="PANTHER" id="PTHR11280">
    <property type="entry name" value="GLUCOSAMINE-6-PHOSPHATE ISOMERASE"/>
    <property type="match status" value="1"/>
</dbReference>
<dbReference type="Pfam" id="PF01182">
    <property type="entry name" value="Glucosamine_iso"/>
    <property type="match status" value="1"/>
</dbReference>
<dbReference type="EMBL" id="CP063849">
    <property type="protein sequence ID" value="QOY87177.1"/>
    <property type="molecule type" value="Genomic_DNA"/>
</dbReference>
<dbReference type="CDD" id="cd01399">
    <property type="entry name" value="GlcN6P_deaminase"/>
    <property type="match status" value="1"/>
</dbReference>
<dbReference type="GO" id="GO:0006043">
    <property type="term" value="P:glucosamine catabolic process"/>
    <property type="evidence" value="ECO:0007669"/>
    <property type="project" value="TreeGrafter"/>
</dbReference>
<reference evidence="2 3" key="1">
    <citation type="submission" date="2020-10" db="EMBL/GenBank/DDBJ databases">
        <title>Complete genome sequence of Paludibaculum fermentans P105T, a facultatively anaerobic acidobacterium capable of dissimilatory Fe(III) reduction.</title>
        <authorList>
            <person name="Dedysh S.N."/>
            <person name="Beletsky A.V."/>
            <person name="Kulichevskaya I.S."/>
            <person name="Mardanov A.V."/>
            <person name="Ravin N.V."/>
        </authorList>
    </citation>
    <scope>NUCLEOTIDE SEQUENCE [LARGE SCALE GENOMIC DNA]</scope>
    <source>
        <strain evidence="2 3">P105</strain>
    </source>
</reference>
<protein>
    <submittedName>
        <fullName evidence="2">6-phosphogluconolactonase</fullName>
    </submittedName>
</protein>
<evidence type="ECO:0000313" key="3">
    <source>
        <dbReference type="Proteomes" id="UP000593892"/>
    </source>
</evidence>
<dbReference type="KEGG" id="pfer:IRI77_31100"/>
<sequence>MQTTQAKSFEVGPLQVTIYDDKTQLGAAAARDGAELIQDAIRQRGRARIILSAANSQFEVIDALTATPGLDWSAVEVFHVDEWIGVPDSHSASFRRWVRERVARRVRPGIVHYLAGDSANLETEAARYAALLAEAPIDISFLGFGENGHIGFNDPHEADLNDPQPVRIVSLDERCRRQQVGEGHFPGLEAVPSFGFTLTCPTLLSAEHIICCVPDLRKAEAVRNALEGPISSACPGSFLRLHTKANLYLDPDSASKLNLRS</sequence>
<dbReference type="Gene3D" id="3.40.50.1360">
    <property type="match status" value="1"/>
</dbReference>
<gene>
    <name evidence="2" type="ORF">IRI77_31100</name>
</gene>
<dbReference type="InterPro" id="IPR006148">
    <property type="entry name" value="Glc/Gal-6P_isomerase"/>
</dbReference>
<dbReference type="GO" id="GO:0005737">
    <property type="term" value="C:cytoplasm"/>
    <property type="evidence" value="ECO:0007669"/>
    <property type="project" value="TreeGrafter"/>
</dbReference>
<dbReference type="GO" id="GO:0004342">
    <property type="term" value="F:glucosamine-6-phosphate deaminase activity"/>
    <property type="evidence" value="ECO:0007669"/>
    <property type="project" value="InterPro"/>
</dbReference>
<evidence type="ECO:0000313" key="2">
    <source>
        <dbReference type="EMBL" id="QOY87177.1"/>
    </source>
</evidence>
<dbReference type="GO" id="GO:0019262">
    <property type="term" value="P:N-acetylneuraminate catabolic process"/>
    <property type="evidence" value="ECO:0007669"/>
    <property type="project" value="TreeGrafter"/>
</dbReference>
<dbReference type="GO" id="GO:0005975">
    <property type="term" value="P:carbohydrate metabolic process"/>
    <property type="evidence" value="ECO:0007669"/>
    <property type="project" value="InterPro"/>
</dbReference>
<proteinExistence type="predicted"/>
<dbReference type="SUPFAM" id="SSF100950">
    <property type="entry name" value="NagB/RpiA/CoA transferase-like"/>
    <property type="match status" value="1"/>
</dbReference>
<dbReference type="InterPro" id="IPR037171">
    <property type="entry name" value="NagB/RpiA_transferase-like"/>
</dbReference>
<dbReference type="PANTHER" id="PTHR11280:SF6">
    <property type="entry name" value="GLUCOSAMINE-6-PHOSPHATE ISOMERASE NAGB"/>
    <property type="match status" value="1"/>
</dbReference>
<dbReference type="RefSeq" id="WP_194448846.1">
    <property type="nucleotide sequence ID" value="NZ_CP063849.1"/>
</dbReference>
<dbReference type="Proteomes" id="UP000593892">
    <property type="component" value="Chromosome"/>
</dbReference>
<organism evidence="2 3">
    <name type="scientific">Paludibaculum fermentans</name>
    <dbReference type="NCBI Taxonomy" id="1473598"/>
    <lineage>
        <taxon>Bacteria</taxon>
        <taxon>Pseudomonadati</taxon>
        <taxon>Acidobacteriota</taxon>
        <taxon>Terriglobia</taxon>
        <taxon>Bryobacterales</taxon>
        <taxon>Bryobacteraceae</taxon>
        <taxon>Paludibaculum</taxon>
    </lineage>
</organism>
<feature type="domain" description="Glucosamine/galactosamine-6-phosphate isomerase" evidence="1">
    <location>
        <begin position="21"/>
        <end position="240"/>
    </location>
</feature>
<dbReference type="GO" id="GO:0042802">
    <property type="term" value="F:identical protein binding"/>
    <property type="evidence" value="ECO:0007669"/>
    <property type="project" value="TreeGrafter"/>
</dbReference>
<dbReference type="AlphaFoldDB" id="A0A7S7NP25"/>
<dbReference type="InterPro" id="IPR004547">
    <property type="entry name" value="Glucosamine6P_isomerase"/>
</dbReference>
<name>A0A7S7NP25_PALFE</name>
<keyword evidence="3" id="KW-1185">Reference proteome</keyword>
<accession>A0A7S7NP25</accession>